<keyword evidence="18" id="KW-1185">Reference proteome</keyword>
<keyword evidence="6 14" id="KW-0812">Transmembrane</keyword>
<evidence type="ECO:0000256" key="13">
    <source>
        <dbReference type="SAM" id="Coils"/>
    </source>
</evidence>
<dbReference type="SMART" id="SM00065">
    <property type="entry name" value="GAF"/>
    <property type="match status" value="1"/>
</dbReference>
<dbReference type="Pfam" id="PF01590">
    <property type="entry name" value="GAF"/>
    <property type="match status" value="1"/>
</dbReference>
<evidence type="ECO:0000256" key="11">
    <source>
        <dbReference type="ARBA" id="ARBA00023012"/>
    </source>
</evidence>
<evidence type="ECO:0000256" key="2">
    <source>
        <dbReference type="ARBA" id="ARBA00004141"/>
    </source>
</evidence>
<keyword evidence="4" id="KW-0597">Phosphoprotein</keyword>
<dbReference type="InterPro" id="IPR050482">
    <property type="entry name" value="Sensor_HK_TwoCompSys"/>
</dbReference>
<dbReference type="CDD" id="cd16917">
    <property type="entry name" value="HATPase_UhpB-NarQ-NarX-like"/>
    <property type="match status" value="1"/>
</dbReference>
<comment type="catalytic activity">
    <reaction evidence="1">
        <text>ATP + protein L-histidine = ADP + protein N-phospho-L-histidine.</text>
        <dbReference type="EC" id="2.7.13.3"/>
    </reaction>
</comment>
<feature type="transmembrane region" description="Helical" evidence="14">
    <location>
        <begin position="95"/>
        <end position="115"/>
    </location>
</feature>
<dbReference type="InterPro" id="IPR036890">
    <property type="entry name" value="HATPase_C_sf"/>
</dbReference>
<dbReference type="SUPFAM" id="SSF55874">
    <property type="entry name" value="ATPase domain of HSP90 chaperone/DNA topoisomerase II/histidine kinase"/>
    <property type="match status" value="1"/>
</dbReference>
<evidence type="ECO:0000256" key="4">
    <source>
        <dbReference type="ARBA" id="ARBA00022553"/>
    </source>
</evidence>
<evidence type="ECO:0000256" key="3">
    <source>
        <dbReference type="ARBA" id="ARBA00012438"/>
    </source>
</evidence>
<evidence type="ECO:0000259" key="15">
    <source>
        <dbReference type="SMART" id="SM00065"/>
    </source>
</evidence>
<evidence type="ECO:0000313" key="18">
    <source>
        <dbReference type="Proteomes" id="UP001596514"/>
    </source>
</evidence>
<dbReference type="PANTHER" id="PTHR24421:SF10">
    <property type="entry name" value="NITRATE_NITRITE SENSOR PROTEIN NARQ"/>
    <property type="match status" value="1"/>
</dbReference>
<dbReference type="InterPro" id="IPR011712">
    <property type="entry name" value="Sig_transdc_His_kin_sub3_dim/P"/>
</dbReference>
<accession>A0ABW2TCC3</accession>
<dbReference type="Gene3D" id="3.30.565.10">
    <property type="entry name" value="Histidine kinase-like ATPase, C-terminal domain"/>
    <property type="match status" value="1"/>
</dbReference>
<reference evidence="18" key="1">
    <citation type="journal article" date="2019" name="Int. J. Syst. Evol. Microbiol.">
        <title>The Global Catalogue of Microorganisms (GCM) 10K type strain sequencing project: providing services to taxonomists for standard genome sequencing and annotation.</title>
        <authorList>
            <consortium name="The Broad Institute Genomics Platform"/>
            <consortium name="The Broad Institute Genome Sequencing Center for Infectious Disease"/>
            <person name="Wu L."/>
            <person name="Ma J."/>
        </authorList>
    </citation>
    <scope>NUCLEOTIDE SEQUENCE [LARGE SCALE GENOMIC DNA]</scope>
    <source>
        <strain evidence="18">JCM 10083</strain>
    </source>
</reference>
<dbReference type="Proteomes" id="UP001596514">
    <property type="component" value="Unassembled WGS sequence"/>
</dbReference>
<evidence type="ECO:0000256" key="7">
    <source>
        <dbReference type="ARBA" id="ARBA00022741"/>
    </source>
</evidence>
<dbReference type="Gene3D" id="1.20.5.1930">
    <property type="match status" value="1"/>
</dbReference>
<evidence type="ECO:0000256" key="5">
    <source>
        <dbReference type="ARBA" id="ARBA00022679"/>
    </source>
</evidence>
<dbReference type="Pfam" id="PF07730">
    <property type="entry name" value="HisKA_3"/>
    <property type="match status" value="1"/>
</dbReference>
<keyword evidence="7" id="KW-0547">Nucleotide-binding</keyword>
<evidence type="ECO:0000256" key="1">
    <source>
        <dbReference type="ARBA" id="ARBA00000085"/>
    </source>
</evidence>
<proteinExistence type="predicted"/>
<dbReference type="RefSeq" id="WP_343974795.1">
    <property type="nucleotide sequence ID" value="NZ_BAAAGK010000127.1"/>
</dbReference>
<gene>
    <name evidence="17" type="ORF">ACFQVD_35705</name>
</gene>
<dbReference type="InterPro" id="IPR003018">
    <property type="entry name" value="GAF"/>
</dbReference>
<dbReference type="InterPro" id="IPR003594">
    <property type="entry name" value="HATPase_dom"/>
</dbReference>
<keyword evidence="9" id="KW-0067">ATP-binding</keyword>
<evidence type="ECO:0000256" key="8">
    <source>
        <dbReference type="ARBA" id="ARBA00022777"/>
    </source>
</evidence>
<keyword evidence="12 14" id="KW-0472">Membrane</keyword>
<keyword evidence="11" id="KW-0902">Two-component regulatory system</keyword>
<protein>
    <recommendedName>
        <fullName evidence="3">histidine kinase</fullName>
        <ecNumber evidence="3">2.7.13.3</ecNumber>
    </recommendedName>
</protein>
<evidence type="ECO:0000256" key="12">
    <source>
        <dbReference type="ARBA" id="ARBA00023136"/>
    </source>
</evidence>
<keyword evidence="13" id="KW-0175">Coiled coil</keyword>
<feature type="domain" description="Histidine kinase/HSP90-like ATPase" evidence="16">
    <location>
        <begin position="525"/>
        <end position="615"/>
    </location>
</feature>
<dbReference type="Pfam" id="PF02518">
    <property type="entry name" value="HATPase_c"/>
    <property type="match status" value="1"/>
</dbReference>
<evidence type="ECO:0000313" key="17">
    <source>
        <dbReference type="EMBL" id="MFC7605461.1"/>
    </source>
</evidence>
<dbReference type="InterPro" id="IPR038318">
    <property type="entry name" value="KdpD_sf"/>
</dbReference>
<evidence type="ECO:0000256" key="9">
    <source>
        <dbReference type="ARBA" id="ARBA00022840"/>
    </source>
</evidence>
<dbReference type="SMART" id="SM00387">
    <property type="entry name" value="HATPase_c"/>
    <property type="match status" value="1"/>
</dbReference>
<evidence type="ECO:0000256" key="6">
    <source>
        <dbReference type="ARBA" id="ARBA00022692"/>
    </source>
</evidence>
<dbReference type="PANTHER" id="PTHR24421">
    <property type="entry name" value="NITRATE/NITRITE SENSOR PROTEIN NARX-RELATED"/>
    <property type="match status" value="1"/>
</dbReference>
<comment type="subcellular location">
    <subcellularLocation>
        <location evidence="2">Membrane</location>
        <topology evidence="2">Multi-pass membrane protein</topology>
    </subcellularLocation>
</comment>
<feature type="transmembrane region" description="Helical" evidence="14">
    <location>
        <begin position="16"/>
        <end position="39"/>
    </location>
</feature>
<dbReference type="EMBL" id="JBHTEE010000001">
    <property type="protein sequence ID" value="MFC7605461.1"/>
    <property type="molecule type" value="Genomic_DNA"/>
</dbReference>
<organism evidence="17 18">
    <name type="scientific">Streptosporangium amethystogenes subsp. fukuiense</name>
    <dbReference type="NCBI Taxonomy" id="698418"/>
    <lineage>
        <taxon>Bacteria</taxon>
        <taxon>Bacillati</taxon>
        <taxon>Actinomycetota</taxon>
        <taxon>Actinomycetes</taxon>
        <taxon>Streptosporangiales</taxon>
        <taxon>Streptosporangiaceae</taxon>
        <taxon>Streptosporangium</taxon>
    </lineage>
</organism>
<keyword evidence="8" id="KW-0418">Kinase</keyword>
<dbReference type="Gene3D" id="1.20.120.620">
    <property type="entry name" value="Backbone structure of the membrane domain of e. Coli histidine kinase receptor kdpd"/>
    <property type="match status" value="1"/>
</dbReference>
<feature type="coiled-coil region" evidence="13">
    <location>
        <begin position="384"/>
        <end position="424"/>
    </location>
</feature>
<evidence type="ECO:0000256" key="14">
    <source>
        <dbReference type="SAM" id="Phobius"/>
    </source>
</evidence>
<keyword evidence="5" id="KW-0808">Transferase</keyword>
<evidence type="ECO:0000259" key="16">
    <source>
        <dbReference type="SMART" id="SM00387"/>
    </source>
</evidence>
<keyword evidence="10 14" id="KW-1133">Transmembrane helix</keyword>
<dbReference type="SUPFAM" id="SSF55781">
    <property type="entry name" value="GAF domain-like"/>
    <property type="match status" value="1"/>
</dbReference>
<dbReference type="InterPro" id="IPR025201">
    <property type="entry name" value="KdpD_TM"/>
</dbReference>
<evidence type="ECO:0000256" key="10">
    <source>
        <dbReference type="ARBA" id="ARBA00022989"/>
    </source>
</evidence>
<name>A0ABW2TCC3_9ACTN</name>
<sequence>MRERLLSSLTHTKRQSFVLGIICGAACIAAEVLLSLFLLRLMPGGFLGGIYLLGVLLVSVVWGLWPGLVTLLASATAFDYFNLPPRGFFFPGERWLWTPLPIFLLVGLATTLIGARMRSLGIQTNERRREADLSVQLAHILLRTENPSAALPPASRLLARTLGTPGLEIRLAEVPAGEHGEVLPLTEGGDRVGTLVLPAGTSEDVRRRLRDRMLPSLEALLRAARDREDIGAVLASSRDELRRIAREQATLRRVATLVAQGISSTELFNAVAYEMGSLMKADHVSVSRYDPGHTTVVGTWSLREDVRKVMPLGSQWPISETIVSGMVLRTGKPARVTNYEETSGTILRWAREMGITSALGSPVIVDGSLWGVMLAFYSRWEPRLEGAEERMRDFTELIATAISNAQARADLAASRARLVAASDETRRRIERDLHDGAQQRLVSLGLELRAAEAGVPPEMTGLREQLSQAVQGLTGVVEDLQELSRGIHPAILSKGGLVPALKTLARRSAVPVELQLDSVPRLPERVEVALYYTVAEALTNVVKHAHASVVCVTLGVTGATVRLSVNDDGTGGAEYGRGSGLIGLRDRVEALGGKLTITSSAEEGTSLLVMVPIEN</sequence>
<feature type="transmembrane region" description="Helical" evidence="14">
    <location>
        <begin position="51"/>
        <end position="75"/>
    </location>
</feature>
<dbReference type="InterPro" id="IPR029016">
    <property type="entry name" value="GAF-like_dom_sf"/>
</dbReference>
<dbReference type="Pfam" id="PF13493">
    <property type="entry name" value="DUF4118"/>
    <property type="match status" value="1"/>
</dbReference>
<dbReference type="EC" id="2.7.13.3" evidence="3"/>
<dbReference type="Gene3D" id="3.30.450.40">
    <property type="match status" value="1"/>
</dbReference>
<feature type="domain" description="GAF" evidence="15">
    <location>
        <begin position="263"/>
        <end position="412"/>
    </location>
</feature>
<comment type="caution">
    <text evidence="17">The sequence shown here is derived from an EMBL/GenBank/DDBJ whole genome shotgun (WGS) entry which is preliminary data.</text>
</comment>